<proteinExistence type="predicted"/>
<name>A0AAD2D300_EUPCR</name>
<reference evidence="1" key="1">
    <citation type="submission" date="2023-07" db="EMBL/GenBank/DDBJ databases">
        <authorList>
            <consortium name="AG Swart"/>
            <person name="Singh M."/>
            <person name="Singh A."/>
            <person name="Seah K."/>
            <person name="Emmerich C."/>
        </authorList>
    </citation>
    <scope>NUCLEOTIDE SEQUENCE</scope>
    <source>
        <strain evidence="1">DP1</strain>
    </source>
</reference>
<gene>
    <name evidence="1" type="ORF">ECRASSUSDP1_LOCUS19552</name>
</gene>
<organism evidence="1 2">
    <name type="scientific">Euplotes crassus</name>
    <dbReference type="NCBI Taxonomy" id="5936"/>
    <lineage>
        <taxon>Eukaryota</taxon>
        <taxon>Sar</taxon>
        <taxon>Alveolata</taxon>
        <taxon>Ciliophora</taxon>
        <taxon>Intramacronucleata</taxon>
        <taxon>Spirotrichea</taxon>
        <taxon>Hypotrichia</taxon>
        <taxon>Euplotida</taxon>
        <taxon>Euplotidae</taxon>
        <taxon>Moneuplotes</taxon>
    </lineage>
</organism>
<dbReference type="EMBL" id="CAMPGE010019855">
    <property type="protein sequence ID" value="CAI2378157.1"/>
    <property type="molecule type" value="Genomic_DNA"/>
</dbReference>
<evidence type="ECO:0000313" key="1">
    <source>
        <dbReference type="EMBL" id="CAI2378157.1"/>
    </source>
</evidence>
<evidence type="ECO:0000313" key="2">
    <source>
        <dbReference type="Proteomes" id="UP001295684"/>
    </source>
</evidence>
<accession>A0AAD2D300</accession>
<comment type="caution">
    <text evidence="1">The sequence shown here is derived from an EMBL/GenBank/DDBJ whole genome shotgun (WGS) entry which is preliminary data.</text>
</comment>
<dbReference type="Proteomes" id="UP001295684">
    <property type="component" value="Unassembled WGS sequence"/>
</dbReference>
<keyword evidence="2" id="KW-1185">Reference proteome</keyword>
<dbReference type="AlphaFoldDB" id="A0AAD2D300"/>
<sequence>MGYLIKLSSNLCSWRGVLVVLNLIFSEFLTGSLTSLDLQHSSTRESRLDCCITFSTRASMLSASYDCSDESRVSILSSASSSWLATTEVHSCLDTLSIDSLPKGIEHSLTSLFRSVERSFRDCFWSKKLFSMKKISSLNGFSLHRVLNGPSL</sequence>
<protein>
    <submittedName>
        <fullName evidence="1">Uncharacterized protein</fullName>
    </submittedName>
</protein>